<dbReference type="RefSeq" id="WP_238462027.1">
    <property type="nucleotide sequence ID" value="NZ_JAKLJA010000001.1"/>
</dbReference>
<sequence>MPSSYLTSADYATYGLPTSTTSAQVTQASTLIDLYLKRPEGLVWLPDGNGSPGWMAALSPSNTYQCAGPIAPGQNVVVELTGGVAPINVGDVLILDRANSAIAEPVAVVSLGNGLQSIAGVTPPVQVTLQNVVFNHPGPCTLDAGMVIKQHKFMPDGRPVTNLAFTPVARLLAGQGRYGYGRRGASSRYQVDEFNLLASLSHFGGPPVWEFFPMVNTGVDFETGQIWVPAGVMLAYYSEINIWYVAGFPASGIPPAIKMACANVIQAMGMVPQMGAVKSYKAGDTALERFSATQLDDDTKAMLAPFRAKAWA</sequence>
<proteinExistence type="predicted"/>
<evidence type="ECO:0000313" key="1">
    <source>
        <dbReference type="EMBL" id="MCG5072276.1"/>
    </source>
</evidence>
<accession>A0A9X1RM07</accession>
<dbReference type="AlphaFoldDB" id="A0A9X1RM07"/>
<protein>
    <submittedName>
        <fullName evidence="1">Uncharacterized protein</fullName>
    </submittedName>
</protein>
<evidence type="ECO:0000313" key="2">
    <source>
        <dbReference type="Proteomes" id="UP001139308"/>
    </source>
</evidence>
<organism evidence="1 2">
    <name type="scientific">Paraburkholderia tagetis</name>
    <dbReference type="NCBI Taxonomy" id="2913261"/>
    <lineage>
        <taxon>Bacteria</taxon>
        <taxon>Pseudomonadati</taxon>
        <taxon>Pseudomonadota</taxon>
        <taxon>Betaproteobacteria</taxon>
        <taxon>Burkholderiales</taxon>
        <taxon>Burkholderiaceae</taxon>
        <taxon>Paraburkholderia</taxon>
    </lineage>
</organism>
<dbReference type="EMBL" id="JAKLJA010000001">
    <property type="protein sequence ID" value="MCG5072276.1"/>
    <property type="molecule type" value="Genomic_DNA"/>
</dbReference>
<reference evidence="1" key="1">
    <citation type="submission" date="2022-01" db="EMBL/GenBank/DDBJ databases">
        <title>Genome sequence and assembly of Parabukholderia sp. RG36.</title>
        <authorList>
            <person name="Chhetri G."/>
        </authorList>
    </citation>
    <scope>NUCLEOTIDE SEQUENCE</scope>
    <source>
        <strain evidence="1">RG36</strain>
    </source>
</reference>
<name>A0A9X1RM07_9BURK</name>
<dbReference type="Proteomes" id="UP001139308">
    <property type="component" value="Unassembled WGS sequence"/>
</dbReference>
<keyword evidence="2" id="KW-1185">Reference proteome</keyword>
<gene>
    <name evidence="1" type="ORF">L5014_02675</name>
</gene>
<comment type="caution">
    <text evidence="1">The sequence shown here is derived from an EMBL/GenBank/DDBJ whole genome shotgun (WGS) entry which is preliminary data.</text>
</comment>